<evidence type="ECO:0000256" key="3">
    <source>
        <dbReference type="RuleBase" id="RU362118"/>
    </source>
</evidence>
<proteinExistence type="inferred from homology"/>
<gene>
    <name evidence="4" type="ORF">F2P45_05940</name>
</gene>
<name>A0ABX0NPA0_9BURK</name>
<reference evidence="4 5" key="1">
    <citation type="submission" date="2019-10" db="EMBL/GenBank/DDBJ databases">
        <title>Taxonomy of Antarctic Massilia spp.: description of Massilia rubra sp. nov., Massilia aquatica sp. nov., Massilia mucilaginosa sp. nov., Massilia frigida sp. nov. isolated from streams, lakes and regoliths.</title>
        <authorList>
            <person name="Holochova P."/>
            <person name="Sedlacek I."/>
            <person name="Kralova S."/>
            <person name="Maslanova I."/>
            <person name="Busse H.-J."/>
            <person name="Stankova E."/>
            <person name="Vrbovska V."/>
            <person name="Kovarovic V."/>
            <person name="Bartak M."/>
            <person name="Svec P."/>
            <person name="Pantucek R."/>
        </authorList>
    </citation>
    <scope>NUCLEOTIDE SEQUENCE [LARGE SCALE GENOMIC DNA]</scope>
    <source>
        <strain evidence="4 5">CCM 8733</strain>
    </source>
</reference>
<sequence length="414" mass="44416">MSEKKSYGFTTTILHNDRQKPIEHGSLHKPIHTSVTFGYNDARQLASVFQGKEAGFRYGRQGNPTISALEDKITKMEDGVSTLCFATGMGAIGAVFQALLRAGDHIVSSSFLFGNTNSLWQTAAGQGVDVAFADATDVANVEAALTPATRMVFVETIANPRTQVADLARIGQLCKERGILFVVDNTMTSPYLFRPKTVGAGLVVNALTKSIGGHGNALGGSLTDTGMYDWSAFPNIAANYKRNPPAQWGMAQLRAKALRDFGASLAPEAAHHIAVGAETLALRMERASSNALAVTRMLEADERVAAVYYPGLASHPQHALSTNLFKAYGSLFSFELKDGIDCFDYLNRLKLGISASNLGDTRTLVIPVSHTIFYEMGAERRASMGIAESLIRVSVGIEDSADLLDDFQSALAVA</sequence>
<dbReference type="SUPFAM" id="SSF53383">
    <property type="entry name" value="PLP-dependent transferases"/>
    <property type="match status" value="1"/>
</dbReference>
<dbReference type="NCBIfam" id="NF004609">
    <property type="entry name" value="PRK05939.1"/>
    <property type="match status" value="1"/>
</dbReference>
<dbReference type="Gene3D" id="3.40.640.10">
    <property type="entry name" value="Type I PLP-dependent aspartate aminotransferase-like (Major domain)"/>
    <property type="match status" value="1"/>
</dbReference>
<dbReference type="Pfam" id="PF01053">
    <property type="entry name" value="Cys_Met_Meta_PP"/>
    <property type="match status" value="1"/>
</dbReference>
<dbReference type="InterPro" id="IPR015424">
    <property type="entry name" value="PyrdxlP-dep_Trfase"/>
</dbReference>
<organism evidence="4 5">
    <name type="scientific">Massilia mucilaginosa</name>
    <dbReference type="NCBI Taxonomy" id="2609282"/>
    <lineage>
        <taxon>Bacteria</taxon>
        <taxon>Pseudomonadati</taxon>
        <taxon>Pseudomonadota</taxon>
        <taxon>Betaproteobacteria</taxon>
        <taxon>Burkholderiales</taxon>
        <taxon>Oxalobacteraceae</taxon>
        <taxon>Telluria group</taxon>
        <taxon>Massilia</taxon>
    </lineage>
</organism>
<dbReference type="InterPro" id="IPR000277">
    <property type="entry name" value="Cys/Met-Metab_PyrdxlP-dep_enz"/>
</dbReference>
<dbReference type="Proteomes" id="UP000609726">
    <property type="component" value="Unassembled WGS sequence"/>
</dbReference>
<dbReference type="InterPro" id="IPR015422">
    <property type="entry name" value="PyrdxlP-dep_Trfase_small"/>
</dbReference>
<accession>A0ABX0NPA0</accession>
<dbReference type="EMBL" id="WHJH01000004">
    <property type="protein sequence ID" value="NHZ88565.1"/>
    <property type="molecule type" value="Genomic_DNA"/>
</dbReference>
<dbReference type="InterPro" id="IPR015421">
    <property type="entry name" value="PyrdxlP-dep_Trfase_major"/>
</dbReference>
<comment type="similarity">
    <text evidence="3">Belongs to the trans-sulfuration enzymes family.</text>
</comment>
<protein>
    <submittedName>
        <fullName evidence="4">Cystathionine gamma-synthase family protein</fullName>
    </submittedName>
</protein>
<keyword evidence="5" id="KW-1185">Reference proteome</keyword>
<dbReference type="RefSeq" id="WP_166871419.1">
    <property type="nucleotide sequence ID" value="NZ_WHJH01000004.1"/>
</dbReference>
<keyword evidence="2 3" id="KW-0663">Pyridoxal phosphate</keyword>
<comment type="cofactor">
    <cofactor evidence="1 3">
        <name>pyridoxal 5'-phosphate</name>
        <dbReference type="ChEBI" id="CHEBI:597326"/>
    </cofactor>
</comment>
<dbReference type="Gene3D" id="3.90.1150.10">
    <property type="entry name" value="Aspartate Aminotransferase, domain 1"/>
    <property type="match status" value="1"/>
</dbReference>
<dbReference type="PANTHER" id="PTHR11808">
    <property type="entry name" value="TRANS-SULFURATION ENZYME FAMILY MEMBER"/>
    <property type="match status" value="1"/>
</dbReference>
<evidence type="ECO:0000313" key="5">
    <source>
        <dbReference type="Proteomes" id="UP000609726"/>
    </source>
</evidence>
<evidence type="ECO:0000313" key="4">
    <source>
        <dbReference type="EMBL" id="NHZ88565.1"/>
    </source>
</evidence>
<dbReference type="PIRSF" id="PIRSF001434">
    <property type="entry name" value="CGS"/>
    <property type="match status" value="1"/>
</dbReference>
<comment type="caution">
    <text evidence="4">The sequence shown here is derived from an EMBL/GenBank/DDBJ whole genome shotgun (WGS) entry which is preliminary data.</text>
</comment>
<evidence type="ECO:0000256" key="2">
    <source>
        <dbReference type="ARBA" id="ARBA00022898"/>
    </source>
</evidence>
<evidence type="ECO:0000256" key="1">
    <source>
        <dbReference type="ARBA" id="ARBA00001933"/>
    </source>
</evidence>